<reference evidence="1 2" key="1">
    <citation type="submission" date="2016-11" db="EMBL/GenBank/DDBJ databases">
        <authorList>
            <person name="Jaros S."/>
            <person name="Januszkiewicz K."/>
            <person name="Wedrychowicz H."/>
        </authorList>
    </citation>
    <scope>NUCLEOTIDE SEQUENCE [LARGE SCALE GENOMIC DNA]</scope>
    <source>
        <strain evidence="1 2">GAS138</strain>
    </source>
</reference>
<dbReference type="RefSeq" id="WP_079607533.1">
    <property type="nucleotide sequence ID" value="NZ_LT670817.1"/>
</dbReference>
<gene>
    <name evidence="1" type="ORF">SAMN05443248_5679</name>
</gene>
<dbReference type="AlphaFoldDB" id="A0A1M5V061"/>
<proteinExistence type="predicted"/>
<protein>
    <recommendedName>
        <fullName evidence="3">Glycosyl transferase family 2</fullName>
    </recommendedName>
</protein>
<name>A0A1M5V061_9BRAD</name>
<dbReference type="InterPro" id="IPR029044">
    <property type="entry name" value="Nucleotide-diphossugar_trans"/>
</dbReference>
<dbReference type="SUPFAM" id="SSF53448">
    <property type="entry name" value="Nucleotide-diphospho-sugar transferases"/>
    <property type="match status" value="1"/>
</dbReference>
<evidence type="ECO:0000313" key="2">
    <source>
        <dbReference type="Proteomes" id="UP000189796"/>
    </source>
</evidence>
<organism evidence="1 2">
    <name type="scientific">Bradyrhizobium erythrophlei</name>
    <dbReference type="NCBI Taxonomy" id="1437360"/>
    <lineage>
        <taxon>Bacteria</taxon>
        <taxon>Pseudomonadati</taxon>
        <taxon>Pseudomonadota</taxon>
        <taxon>Alphaproteobacteria</taxon>
        <taxon>Hyphomicrobiales</taxon>
        <taxon>Nitrobacteraceae</taxon>
        <taxon>Bradyrhizobium</taxon>
    </lineage>
</organism>
<dbReference type="Gene3D" id="3.90.550.40">
    <property type="match status" value="1"/>
</dbReference>
<dbReference type="Proteomes" id="UP000189796">
    <property type="component" value="Chromosome I"/>
</dbReference>
<evidence type="ECO:0000313" key="1">
    <source>
        <dbReference type="EMBL" id="SHH68488.1"/>
    </source>
</evidence>
<accession>A0A1M5V061</accession>
<dbReference type="EMBL" id="LT670817">
    <property type="protein sequence ID" value="SHH68488.1"/>
    <property type="molecule type" value="Genomic_DNA"/>
</dbReference>
<evidence type="ECO:0008006" key="3">
    <source>
        <dbReference type="Google" id="ProtNLM"/>
    </source>
</evidence>
<sequence length="259" mass="28733">MTDQIHLVVATPCFGGQVSSIYASSIFQLQRTIQSKSNIDLKVLMRDGDALITRARANLVTIFLDDPTATHFLFVDADIGFTPEQVFRLIECGADMVAGVYPIKRVNWDKAKRVLMSDRPQVASAALDYVLEIEDPDHVVVVNGFTRVRYAGTGFLMIRRHVLEKMCAHPAYASLQFLREHSLDALAGSLNRFALFECMIDPKTGTYLSEDFAFCKRWTDIGGEIWADIESRLDHVGPSVFHGDVSSQFAVPVSAADAA</sequence>
<dbReference type="OrthoDB" id="561165at2"/>